<dbReference type="UniPathway" id="UPA00219"/>
<dbReference type="SUPFAM" id="SSF53623">
    <property type="entry name" value="MurD-like peptide ligases, catalytic domain"/>
    <property type="match status" value="1"/>
</dbReference>
<feature type="domain" description="Mur ligase N-terminal catalytic" evidence="12">
    <location>
        <begin position="21"/>
        <end position="80"/>
    </location>
</feature>
<dbReference type="Pfam" id="PF08245">
    <property type="entry name" value="Mur_ligase_M"/>
    <property type="match status" value="1"/>
</dbReference>
<dbReference type="Pfam" id="PF01225">
    <property type="entry name" value="Mur_ligase"/>
    <property type="match status" value="1"/>
</dbReference>
<dbReference type="SUPFAM" id="SSF63418">
    <property type="entry name" value="MurE/MurF N-terminal domain"/>
    <property type="match status" value="1"/>
</dbReference>
<evidence type="ECO:0000256" key="6">
    <source>
        <dbReference type="ARBA" id="ARBA00022960"/>
    </source>
</evidence>
<evidence type="ECO:0000256" key="4">
    <source>
        <dbReference type="ARBA" id="ARBA00022741"/>
    </source>
</evidence>
<dbReference type="GO" id="GO:0008766">
    <property type="term" value="F:UDP-N-acetylmuramoylalanyl-D-glutamyl-2,6-diaminopimelate-D-alanyl-D-alanine ligase activity"/>
    <property type="evidence" value="ECO:0007669"/>
    <property type="project" value="RHEA"/>
</dbReference>
<evidence type="ECO:0000313" key="16">
    <source>
        <dbReference type="Proteomes" id="UP000295443"/>
    </source>
</evidence>
<protein>
    <recommendedName>
        <fullName evidence="10 11">UDP-N-acetylmuramoyl-tripeptide--D-alanyl-D-alanine ligase</fullName>
        <ecNumber evidence="10 11">6.3.2.10</ecNumber>
    </recommendedName>
    <alternativeName>
        <fullName evidence="10">D-alanyl-D-alanine-adding enzyme</fullName>
    </alternativeName>
</protein>
<dbReference type="NCBIfam" id="TIGR01143">
    <property type="entry name" value="murF"/>
    <property type="match status" value="1"/>
</dbReference>
<dbReference type="InterPro" id="IPR013221">
    <property type="entry name" value="Mur_ligase_cen"/>
</dbReference>
<dbReference type="OrthoDB" id="9801978at2"/>
<dbReference type="InterPro" id="IPR005863">
    <property type="entry name" value="UDP-N-AcMur_synth"/>
</dbReference>
<feature type="domain" description="Mur ligase C-terminal" evidence="13">
    <location>
        <begin position="313"/>
        <end position="432"/>
    </location>
</feature>
<keyword evidence="5 10" id="KW-0067">ATP-binding</keyword>
<dbReference type="GO" id="GO:0009252">
    <property type="term" value="P:peptidoglycan biosynthetic process"/>
    <property type="evidence" value="ECO:0007669"/>
    <property type="project" value="UniProtKB-UniRule"/>
</dbReference>
<dbReference type="GO" id="GO:0047480">
    <property type="term" value="F:UDP-N-acetylmuramoyl-tripeptide-D-alanyl-D-alanine ligase activity"/>
    <property type="evidence" value="ECO:0007669"/>
    <property type="project" value="UniProtKB-UniRule"/>
</dbReference>
<evidence type="ECO:0000256" key="2">
    <source>
        <dbReference type="ARBA" id="ARBA00022598"/>
    </source>
</evidence>
<dbReference type="Pfam" id="PF02875">
    <property type="entry name" value="Mur_ligase_C"/>
    <property type="match status" value="1"/>
</dbReference>
<dbReference type="HAMAP" id="MF_02019">
    <property type="entry name" value="MurF"/>
    <property type="match status" value="1"/>
</dbReference>
<dbReference type="EMBL" id="SJZB01000009">
    <property type="protein sequence ID" value="TCJ18721.1"/>
    <property type="molecule type" value="Genomic_DNA"/>
</dbReference>
<proteinExistence type="inferred from homology"/>
<evidence type="ECO:0000256" key="3">
    <source>
        <dbReference type="ARBA" id="ARBA00022618"/>
    </source>
</evidence>
<dbReference type="RefSeq" id="WP_131444606.1">
    <property type="nucleotide sequence ID" value="NZ_SJZB01000009.1"/>
</dbReference>
<evidence type="ECO:0000256" key="8">
    <source>
        <dbReference type="ARBA" id="ARBA00023306"/>
    </source>
</evidence>
<keyword evidence="6 10" id="KW-0133">Cell shape</keyword>
<evidence type="ECO:0000256" key="5">
    <source>
        <dbReference type="ARBA" id="ARBA00022840"/>
    </source>
</evidence>
<dbReference type="Gene3D" id="3.90.190.20">
    <property type="entry name" value="Mur ligase, C-terminal domain"/>
    <property type="match status" value="1"/>
</dbReference>
<keyword evidence="4 10" id="KW-0547">Nucleotide-binding</keyword>
<comment type="catalytic activity">
    <reaction evidence="10 11">
        <text>D-alanyl-D-alanine + UDP-N-acetyl-alpha-D-muramoyl-L-alanyl-gamma-D-glutamyl-meso-2,6-diaminopimelate + ATP = UDP-N-acetyl-alpha-D-muramoyl-L-alanyl-gamma-D-glutamyl-meso-2,6-diaminopimeloyl-D-alanyl-D-alanine + ADP + phosphate + H(+)</text>
        <dbReference type="Rhea" id="RHEA:28374"/>
        <dbReference type="ChEBI" id="CHEBI:15378"/>
        <dbReference type="ChEBI" id="CHEBI:30616"/>
        <dbReference type="ChEBI" id="CHEBI:43474"/>
        <dbReference type="ChEBI" id="CHEBI:57822"/>
        <dbReference type="ChEBI" id="CHEBI:61386"/>
        <dbReference type="ChEBI" id="CHEBI:83905"/>
        <dbReference type="ChEBI" id="CHEBI:456216"/>
        <dbReference type="EC" id="6.3.2.10"/>
    </reaction>
</comment>
<dbReference type="GO" id="GO:0005524">
    <property type="term" value="F:ATP binding"/>
    <property type="evidence" value="ECO:0007669"/>
    <property type="project" value="UniProtKB-UniRule"/>
</dbReference>
<keyword evidence="8 10" id="KW-0131">Cell cycle</keyword>
<comment type="subcellular location">
    <subcellularLocation>
        <location evidence="10 11">Cytoplasm</location>
    </subcellularLocation>
</comment>
<keyword evidence="3 10" id="KW-0132">Cell division</keyword>
<feature type="domain" description="Mur ligase central" evidence="14">
    <location>
        <begin position="103"/>
        <end position="291"/>
    </location>
</feature>
<dbReference type="InterPro" id="IPR004101">
    <property type="entry name" value="Mur_ligase_C"/>
</dbReference>
<dbReference type="SUPFAM" id="SSF53244">
    <property type="entry name" value="MurD-like peptide ligases, peptide-binding domain"/>
    <property type="match status" value="1"/>
</dbReference>
<dbReference type="InterPro" id="IPR036565">
    <property type="entry name" value="Mur-like_cat_sf"/>
</dbReference>
<dbReference type="AlphaFoldDB" id="A0A4R1BML1"/>
<dbReference type="GO" id="GO:0071555">
    <property type="term" value="P:cell wall organization"/>
    <property type="evidence" value="ECO:0007669"/>
    <property type="project" value="UniProtKB-KW"/>
</dbReference>
<evidence type="ECO:0000256" key="7">
    <source>
        <dbReference type="ARBA" id="ARBA00022984"/>
    </source>
</evidence>
<gene>
    <name evidence="10" type="primary">murF</name>
    <name evidence="15" type="ORF">EZJ19_01865</name>
</gene>
<dbReference type="InterPro" id="IPR051046">
    <property type="entry name" value="MurCDEF_CellWall_CoF430Synth"/>
</dbReference>
<reference evidence="15 16" key="1">
    <citation type="submission" date="2019-03" db="EMBL/GenBank/DDBJ databases">
        <title>Genome sequence of Thiobacillaceae bacterium LSR1, a sulfur-oxidizing bacterium isolated from freshwater sediment.</title>
        <authorList>
            <person name="Li S."/>
        </authorList>
    </citation>
    <scope>NUCLEOTIDE SEQUENCE [LARGE SCALE GENOMIC DNA]</scope>
    <source>
        <strain evidence="15 16">LSR1</strain>
    </source>
</reference>
<evidence type="ECO:0000256" key="11">
    <source>
        <dbReference type="RuleBase" id="RU004136"/>
    </source>
</evidence>
<dbReference type="EC" id="6.3.2.10" evidence="10 11"/>
<organism evidence="15 16">
    <name type="scientific">Parasulfuritortus cantonensis</name>
    <dbReference type="NCBI Taxonomy" id="2528202"/>
    <lineage>
        <taxon>Bacteria</taxon>
        <taxon>Pseudomonadati</taxon>
        <taxon>Pseudomonadota</taxon>
        <taxon>Betaproteobacteria</taxon>
        <taxon>Nitrosomonadales</taxon>
        <taxon>Thiobacillaceae</taxon>
        <taxon>Parasulfuritortus</taxon>
    </lineage>
</organism>
<sequence length="450" mass="47278">MRLHEAASALQASAVGPDVEFTTVSTDSRELPPGALFVALRGGRHDGHHYAAKVLEQGAAAVMVEASAGLDVSPAIVVRDTREGLGRLAAWHRGRMPARILAVTGSNGKTTVKEMLAGILRGHAGEAAVLATRGNFNNEIGMPLTLLRLTPEHRYGVLEMGMNHPGELDYLSRLASPDVALVNNALRAHLEGLGTVEAVAHAKGEVYNGLRPDGVALVCADDPHAGLWRAMAGECRVVTFGVHAGDVRADYRLHEHGAELTLHTPAGAFPAELNVPGLHNVRNAVAAAAAAWVLGVPPADIARGLAVFAGVKGRLQAHPCILGAQLIDDTYNANPDSVTAAIAVLAARRGLRILVLGDMGELGPSALELHREIGVAAKQAGIDRLLCLGELAAEAARTFGAGAMHFERIEELLAEIENALGPDTVVLVKGSRFMKMERVVNSFVEGHVCS</sequence>
<dbReference type="GO" id="GO:0005737">
    <property type="term" value="C:cytoplasm"/>
    <property type="evidence" value="ECO:0007669"/>
    <property type="project" value="UniProtKB-SubCell"/>
</dbReference>
<dbReference type="PANTHER" id="PTHR43024:SF1">
    <property type="entry name" value="UDP-N-ACETYLMURAMOYL-TRIPEPTIDE--D-ALANYL-D-ALANINE LIGASE"/>
    <property type="match status" value="1"/>
</dbReference>
<evidence type="ECO:0000259" key="13">
    <source>
        <dbReference type="Pfam" id="PF02875"/>
    </source>
</evidence>
<evidence type="ECO:0000259" key="14">
    <source>
        <dbReference type="Pfam" id="PF08245"/>
    </source>
</evidence>
<dbReference type="Gene3D" id="3.40.1390.10">
    <property type="entry name" value="MurE/MurF, N-terminal domain"/>
    <property type="match status" value="1"/>
</dbReference>
<dbReference type="GO" id="GO:0008360">
    <property type="term" value="P:regulation of cell shape"/>
    <property type="evidence" value="ECO:0007669"/>
    <property type="project" value="UniProtKB-KW"/>
</dbReference>
<evidence type="ECO:0000256" key="9">
    <source>
        <dbReference type="ARBA" id="ARBA00023316"/>
    </source>
</evidence>
<comment type="function">
    <text evidence="10 11">Involved in cell wall formation. Catalyzes the final step in the synthesis of UDP-N-acetylmuramoyl-pentapeptide, the precursor of murein.</text>
</comment>
<dbReference type="Proteomes" id="UP000295443">
    <property type="component" value="Unassembled WGS sequence"/>
</dbReference>
<keyword evidence="7 10" id="KW-0573">Peptidoglycan synthesis</keyword>
<keyword evidence="9 10" id="KW-0961">Cell wall biogenesis/degradation</keyword>
<name>A0A4R1BML1_9PROT</name>
<keyword evidence="2 10" id="KW-0436">Ligase</keyword>
<dbReference type="InterPro" id="IPR000713">
    <property type="entry name" value="Mur_ligase_N"/>
</dbReference>
<keyword evidence="16" id="KW-1185">Reference proteome</keyword>
<evidence type="ECO:0000313" key="15">
    <source>
        <dbReference type="EMBL" id="TCJ18721.1"/>
    </source>
</evidence>
<comment type="similarity">
    <text evidence="10">Belongs to the MurCDEF family. MurF subfamily.</text>
</comment>
<dbReference type="Gene3D" id="3.40.1190.10">
    <property type="entry name" value="Mur-like, catalytic domain"/>
    <property type="match status" value="1"/>
</dbReference>
<comment type="caution">
    <text evidence="15">The sequence shown here is derived from an EMBL/GenBank/DDBJ whole genome shotgun (WGS) entry which is preliminary data.</text>
</comment>
<dbReference type="InterPro" id="IPR036615">
    <property type="entry name" value="Mur_ligase_C_dom_sf"/>
</dbReference>
<evidence type="ECO:0000256" key="10">
    <source>
        <dbReference type="HAMAP-Rule" id="MF_02019"/>
    </source>
</evidence>
<dbReference type="GO" id="GO:0051301">
    <property type="term" value="P:cell division"/>
    <property type="evidence" value="ECO:0007669"/>
    <property type="project" value="UniProtKB-KW"/>
</dbReference>
<keyword evidence="1 10" id="KW-0963">Cytoplasm</keyword>
<comment type="pathway">
    <text evidence="10 11">Cell wall biogenesis; peptidoglycan biosynthesis.</text>
</comment>
<feature type="binding site" evidence="10">
    <location>
        <begin position="105"/>
        <end position="111"/>
    </location>
    <ligand>
        <name>ATP</name>
        <dbReference type="ChEBI" id="CHEBI:30616"/>
    </ligand>
</feature>
<evidence type="ECO:0000259" key="12">
    <source>
        <dbReference type="Pfam" id="PF01225"/>
    </source>
</evidence>
<dbReference type="PANTHER" id="PTHR43024">
    <property type="entry name" value="UDP-N-ACETYLMURAMOYL-TRIPEPTIDE--D-ALANYL-D-ALANINE LIGASE"/>
    <property type="match status" value="1"/>
</dbReference>
<evidence type="ECO:0000256" key="1">
    <source>
        <dbReference type="ARBA" id="ARBA00022490"/>
    </source>
</evidence>
<dbReference type="InterPro" id="IPR035911">
    <property type="entry name" value="MurE/MurF_N"/>
</dbReference>
<accession>A0A4R1BML1</accession>